<feature type="compositionally biased region" description="Acidic residues" evidence="1">
    <location>
        <begin position="77"/>
        <end position="86"/>
    </location>
</feature>
<dbReference type="AlphaFoldDB" id="A0A6J8E187"/>
<keyword evidence="3" id="KW-1185">Reference proteome</keyword>
<name>A0A6J8E187_MYTCO</name>
<dbReference type="EMBL" id="CACVKT020008097">
    <property type="protein sequence ID" value="CAC5412781.1"/>
    <property type="molecule type" value="Genomic_DNA"/>
</dbReference>
<protein>
    <submittedName>
        <fullName evidence="2">Uncharacterized protein</fullName>
    </submittedName>
</protein>
<evidence type="ECO:0000256" key="1">
    <source>
        <dbReference type="SAM" id="MobiDB-lite"/>
    </source>
</evidence>
<sequence length="150" mass="16406">MASASVSTSKHQDHDHDSSESESNELSLSCGSSEFEIGEDGSSGSVDEIVVATGAMAGAQINPYQFEPYNSNSDKSEPEDGEDEDRLTDNSLCSCGHCAVIVDVKNEHPNTAYITDHPGFHPVCLDIHVLKVAYYLYRQQYGEHPDHKNE</sequence>
<evidence type="ECO:0000313" key="3">
    <source>
        <dbReference type="Proteomes" id="UP000507470"/>
    </source>
</evidence>
<organism evidence="2 3">
    <name type="scientific">Mytilus coruscus</name>
    <name type="common">Sea mussel</name>
    <dbReference type="NCBI Taxonomy" id="42192"/>
    <lineage>
        <taxon>Eukaryota</taxon>
        <taxon>Metazoa</taxon>
        <taxon>Spiralia</taxon>
        <taxon>Lophotrochozoa</taxon>
        <taxon>Mollusca</taxon>
        <taxon>Bivalvia</taxon>
        <taxon>Autobranchia</taxon>
        <taxon>Pteriomorphia</taxon>
        <taxon>Mytilida</taxon>
        <taxon>Mytiloidea</taxon>
        <taxon>Mytilidae</taxon>
        <taxon>Mytilinae</taxon>
        <taxon>Mytilus</taxon>
    </lineage>
</organism>
<accession>A0A6J8E187</accession>
<evidence type="ECO:0000313" key="2">
    <source>
        <dbReference type="EMBL" id="CAC5412781.1"/>
    </source>
</evidence>
<dbReference type="Proteomes" id="UP000507470">
    <property type="component" value="Unassembled WGS sequence"/>
</dbReference>
<gene>
    <name evidence="2" type="ORF">MCOR_45756</name>
</gene>
<dbReference type="OrthoDB" id="6130210at2759"/>
<feature type="region of interest" description="Disordered" evidence="1">
    <location>
        <begin position="61"/>
        <end position="88"/>
    </location>
</feature>
<proteinExistence type="predicted"/>
<reference evidence="2 3" key="1">
    <citation type="submission" date="2020-06" db="EMBL/GenBank/DDBJ databases">
        <authorList>
            <person name="Li R."/>
            <person name="Bekaert M."/>
        </authorList>
    </citation>
    <scope>NUCLEOTIDE SEQUENCE [LARGE SCALE GENOMIC DNA]</scope>
    <source>
        <strain evidence="3">wild</strain>
    </source>
</reference>
<feature type="compositionally biased region" description="Basic and acidic residues" evidence="1">
    <location>
        <begin position="10"/>
        <end position="19"/>
    </location>
</feature>
<feature type="compositionally biased region" description="Low complexity" evidence="1">
    <location>
        <begin position="24"/>
        <end position="34"/>
    </location>
</feature>
<feature type="region of interest" description="Disordered" evidence="1">
    <location>
        <begin position="1"/>
        <end position="43"/>
    </location>
</feature>